<dbReference type="EMBL" id="AFAR01000255">
    <property type="protein sequence ID" value="EGF25020.1"/>
    <property type="molecule type" value="Genomic_DNA"/>
</dbReference>
<evidence type="ECO:0000313" key="1">
    <source>
        <dbReference type="EMBL" id="EGF25020.1"/>
    </source>
</evidence>
<protein>
    <submittedName>
        <fullName evidence="1">Uncharacterized protein</fullName>
    </submittedName>
</protein>
<gene>
    <name evidence="1" type="ORF">RBWH47_05810</name>
</gene>
<sequence length="76" mass="8412">MQQTSANSSPLTCGETKRFRVGMHSYRRRASVGYRQYGNRVPDRGLLSATGVAKALATNDEKLADTLWRPSVTAPR</sequence>
<organism evidence="1 2">
    <name type="scientific">Rhodopirellula baltica WH47</name>
    <dbReference type="NCBI Taxonomy" id="991778"/>
    <lineage>
        <taxon>Bacteria</taxon>
        <taxon>Pseudomonadati</taxon>
        <taxon>Planctomycetota</taxon>
        <taxon>Planctomycetia</taxon>
        <taxon>Pirellulales</taxon>
        <taxon>Pirellulaceae</taxon>
        <taxon>Rhodopirellula</taxon>
    </lineage>
</organism>
<reference evidence="1 2" key="1">
    <citation type="journal article" date="2013" name="Mar. Genomics">
        <title>Expression of sulfatases in Rhodopirellula baltica and the diversity of sulfatases in the genus Rhodopirellula.</title>
        <authorList>
            <person name="Wegner C.E."/>
            <person name="Richter-Heitmann T."/>
            <person name="Klindworth A."/>
            <person name="Klockow C."/>
            <person name="Richter M."/>
            <person name="Achstetter T."/>
            <person name="Glockner F.O."/>
            <person name="Harder J."/>
        </authorList>
    </citation>
    <scope>NUCLEOTIDE SEQUENCE [LARGE SCALE GENOMIC DNA]</scope>
    <source>
        <strain evidence="1 2">WH47</strain>
    </source>
</reference>
<dbReference type="PATRIC" id="fig|991778.3.peg.5327"/>
<dbReference type="AlphaFoldDB" id="F2AZ75"/>
<name>F2AZ75_RHOBT</name>
<dbReference type="Proteomes" id="UP000006222">
    <property type="component" value="Unassembled WGS sequence"/>
</dbReference>
<comment type="caution">
    <text evidence="1">The sequence shown here is derived from an EMBL/GenBank/DDBJ whole genome shotgun (WGS) entry which is preliminary data.</text>
</comment>
<accession>F2AZ75</accession>
<proteinExistence type="predicted"/>
<evidence type="ECO:0000313" key="2">
    <source>
        <dbReference type="Proteomes" id="UP000006222"/>
    </source>
</evidence>